<sequence>MSDRAKRHDGQASTLARAGLTDTSRAVGLLDELGVRDVTDASARELVEALGRVADPDQALLGLVRLAEVLPRSEVEELRRLLLHDGAGRERLVQVLGGSTALTDHLVRHPQHWHDLLDARIDDAETLTAALQADIDARPDDRTRYDALRIAYRRQLVRIAAVDLTGDPEAQFPQVAAALADLAAAALEAALHIAREEVEGADRCRLAIIGMGKCGGRELNYISDVDVIFVAEPAEGADEDDALAVATALATATMRACSAATGEGSLWTVDANLRPEGAQGPLVRTVASHRAYYDRWAKTWEFQALLKARPVAGDAELGQAYLDAVGPLVWQASRRDNFVEDVQAMRRRVEQHVPPAEAARQLKLGPGGLRDIEFSVQLLQLVHGRTDENIRMRGTLAALEALSERGYVGRTDAHDLDDAYRRLRVLEHRIQLYRMRRTHLMPTAEADLRRLGRSVGLRSDSAEAVTRLWREQAREVRRMHERLFYRPLLSAVARLDDDDARLSLDDARDRLAALGFRDPGGAIRHVEALTSGVSRRAVMQRTLLPVMLQWFAEEADPDAGMLAFRKISEELGSSPWFLKQLREGSGAEQLARVLARSRYAAAMLERSPSAVSLLSSSEPLRPRDRAAITEQMQRAAARHDDLEAAAHAVRAVRRTELLRVSVADLLGEIDLDTVEEGLTEITAATLQVLLDLAERQVAAERDGAAPCAIAVIGMGRFGGRELGYSSDADVMFVHEPHDGADDQDAQEHALAVVTELSRLGKLNGPDPAFEIDASLRPEGKSGPLVRSLESYRSYYSRWSEGWEAQALLRATPVAGDRDLGARMVELIDPLRWPEGGISSSAVRQIRTLKARMEAERIPRGGDRKTHFKLGHGGLSDVEWTVQLLQLQHASEVPGLRHPGTMTPLAAAAEAGLLDAEQAEALREAWTFATRLRNASVLWRGRAVDALPSDLRDGDGIGRILGYPPASGPQLHDEYRRRARHARSVVDDVFYGTPPGPGARTARH</sequence>
<evidence type="ECO:0000259" key="9">
    <source>
        <dbReference type="Pfam" id="PF08335"/>
    </source>
</evidence>
<feature type="domain" description="Glutamate-ammonia ligase adenylyltransferase repeated" evidence="8">
    <location>
        <begin position="90"/>
        <end position="322"/>
    </location>
</feature>
<evidence type="ECO:0000256" key="4">
    <source>
        <dbReference type="ARBA" id="ARBA00022840"/>
    </source>
</evidence>
<dbReference type="InterPro" id="IPR005190">
    <property type="entry name" value="GlnE_rpt_dom"/>
</dbReference>
<gene>
    <name evidence="7" type="primary">glnE</name>
    <name evidence="10" type="ORF">FB554_1613</name>
</gene>
<name>A0A542XCA7_9MICO</name>
<dbReference type="CDD" id="cd05401">
    <property type="entry name" value="NT_GlnE_GlnD_like"/>
    <property type="match status" value="2"/>
</dbReference>
<dbReference type="PANTHER" id="PTHR30621:SF0">
    <property type="entry name" value="BIFUNCTIONAL GLUTAMINE SYNTHETASE ADENYLYLTRANSFERASE_ADENYLYL-REMOVING ENZYME"/>
    <property type="match status" value="1"/>
</dbReference>
<feature type="domain" description="PII-uridylyltransferase/Glutamine-synthetase adenylyltransferase" evidence="9">
    <location>
        <begin position="344"/>
        <end position="484"/>
    </location>
</feature>
<dbReference type="GO" id="GO:0008882">
    <property type="term" value="F:[glutamate-ammonia-ligase] adenylyltransferase activity"/>
    <property type="evidence" value="ECO:0007669"/>
    <property type="project" value="UniProtKB-UniRule"/>
</dbReference>
<keyword evidence="1 7" id="KW-0808">Transferase</keyword>
<dbReference type="EC" id="2.7.7.42" evidence="7"/>
<reference evidence="10 11" key="1">
    <citation type="submission" date="2019-06" db="EMBL/GenBank/DDBJ databases">
        <title>Sequencing the genomes of 1000 actinobacteria strains.</title>
        <authorList>
            <person name="Klenk H.-P."/>
        </authorList>
    </citation>
    <scope>NUCLEOTIDE SEQUENCE [LARGE SCALE GENOMIC DNA]</scope>
    <source>
        <strain evidence="10 11">DSM 24617</strain>
    </source>
</reference>
<feature type="domain" description="PII-uridylyltransferase/Glutamine-synthetase adenylyltransferase" evidence="9">
    <location>
        <begin position="849"/>
        <end position="988"/>
    </location>
</feature>
<keyword evidence="10" id="KW-0436">Ligase</keyword>
<evidence type="ECO:0000256" key="2">
    <source>
        <dbReference type="ARBA" id="ARBA00022695"/>
    </source>
</evidence>
<proteinExistence type="inferred from homology"/>
<feature type="region of interest" description="Adenylyl removase" evidence="7">
    <location>
        <begin position="1"/>
        <end position="488"/>
    </location>
</feature>
<dbReference type="NCBIfam" id="NF010707">
    <property type="entry name" value="PRK14109.1"/>
    <property type="match status" value="1"/>
</dbReference>
<dbReference type="OrthoDB" id="9759366at2"/>
<keyword evidence="6 7" id="KW-0511">Multifunctional enzyme</keyword>
<keyword evidence="4 7" id="KW-0067">ATP-binding</keyword>
<evidence type="ECO:0000256" key="3">
    <source>
        <dbReference type="ARBA" id="ARBA00022741"/>
    </source>
</evidence>
<feature type="domain" description="Glutamate-ammonia ligase adenylyltransferase repeated" evidence="8">
    <location>
        <begin position="588"/>
        <end position="823"/>
    </location>
</feature>
<dbReference type="InterPro" id="IPR043519">
    <property type="entry name" value="NT_sf"/>
</dbReference>
<dbReference type="RefSeq" id="WP_142005474.1">
    <property type="nucleotide sequence ID" value="NZ_CAJTBP010000001.1"/>
</dbReference>
<accession>A0A542XCA7</accession>
<dbReference type="HAMAP" id="MF_00802">
    <property type="entry name" value="GlnE"/>
    <property type="match status" value="1"/>
</dbReference>
<dbReference type="GO" id="GO:0016874">
    <property type="term" value="F:ligase activity"/>
    <property type="evidence" value="ECO:0007669"/>
    <property type="project" value="UniProtKB-KW"/>
</dbReference>
<keyword evidence="5 7" id="KW-0460">Magnesium</keyword>
<dbReference type="EC" id="2.7.7.89" evidence="7"/>
<dbReference type="GO" id="GO:0005524">
    <property type="term" value="F:ATP binding"/>
    <property type="evidence" value="ECO:0007669"/>
    <property type="project" value="UniProtKB-UniRule"/>
</dbReference>
<comment type="catalytic activity">
    <reaction evidence="7">
        <text>[glutamine synthetase]-O(4)-(5'-adenylyl)-L-tyrosine + phosphate = [glutamine synthetase]-L-tyrosine + ADP</text>
        <dbReference type="Rhea" id="RHEA:43716"/>
        <dbReference type="Rhea" id="RHEA-COMP:10660"/>
        <dbReference type="Rhea" id="RHEA-COMP:10661"/>
        <dbReference type="ChEBI" id="CHEBI:43474"/>
        <dbReference type="ChEBI" id="CHEBI:46858"/>
        <dbReference type="ChEBI" id="CHEBI:83624"/>
        <dbReference type="ChEBI" id="CHEBI:456216"/>
        <dbReference type="EC" id="2.7.7.89"/>
    </reaction>
</comment>
<keyword evidence="3 7" id="KW-0547">Nucleotide-binding</keyword>
<dbReference type="Pfam" id="PF08335">
    <property type="entry name" value="GlnD_UR_UTase"/>
    <property type="match status" value="2"/>
</dbReference>
<protein>
    <recommendedName>
        <fullName evidence="7">Bifunctional glutamine synthetase adenylyltransferase/adenylyl-removing enzyme</fullName>
    </recommendedName>
    <alternativeName>
        <fullName evidence="7">ATP:glutamine synthetase adenylyltransferase</fullName>
    </alternativeName>
    <alternativeName>
        <fullName evidence="7">ATase</fullName>
    </alternativeName>
    <domain>
        <recommendedName>
            <fullName evidence="7">Glutamine synthetase adenylyl-L-tyrosine phosphorylase</fullName>
            <ecNumber evidence="7">2.7.7.89</ecNumber>
        </recommendedName>
        <alternativeName>
            <fullName evidence="7">Adenylyl removase</fullName>
            <shortName evidence="7">AR</shortName>
            <shortName evidence="7">AT-N</shortName>
        </alternativeName>
    </domain>
    <domain>
        <recommendedName>
            <fullName evidence="7">Glutamine synthetase adenylyl transferase</fullName>
            <ecNumber evidence="7">2.7.7.42</ecNumber>
        </recommendedName>
        <alternativeName>
            <fullName evidence="7">Adenylyl transferase</fullName>
            <shortName evidence="7">AT</shortName>
            <shortName evidence="7">AT-C</shortName>
        </alternativeName>
    </domain>
</protein>
<keyword evidence="11" id="KW-1185">Reference proteome</keyword>
<dbReference type="InterPro" id="IPR013546">
    <property type="entry name" value="PII_UdlTrfase/GS_AdlTrfase"/>
</dbReference>
<dbReference type="Proteomes" id="UP000318336">
    <property type="component" value="Unassembled WGS sequence"/>
</dbReference>
<dbReference type="GO" id="GO:0000287">
    <property type="term" value="F:magnesium ion binding"/>
    <property type="evidence" value="ECO:0007669"/>
    <property type="project" value="UniProtKB-UniRule"/>
</dbReference>
<dbReference type="SUPFAM" id="SSF81593">
    <property type="entry name" value="Nucleotidyltransferase substrate binding subunit/domain"/>
    <property type="match status" value="2"/>
</dbReference>
<evidence type="ECO:0000256" key="7">
    <source>
        <dbReference type="HAMAP-Rule" id="MF_00802"/>
    </source>
</evidence>
<keyword evidence="2 7" id="KW-0548">Nucleotidyltransferase</keyword>
<evidence type="ECO:0000259" key="8">
    <source>
        <dbReference type="Pfam" id="PF03710"/>
    </source>
</evidence>
<comment type="catalytic activity">
    <reaction evidence="7">
        <text>[glutamine synthetase]-L-tyrosine + ATP = [glutamine synthetase]-O(4)-(5'-adenylyl)-L-tyrosine + diphosphate</text>
        <dbReference type="Rhea" id="RHEA:18589"/>
        <dbReference type="Rhea" id="RHEA-COMP:10660"/>
        <dbReference type="Rhea" id="RHEA-COMP:10661"/>
        <dbReference type="ChEBI" id="CHEBI:30616"/>
        <dbReference type="ChEBI" id="CHEBI:33019"/>
        <dbReference type="ChEBI" id="CHEBI:46858"/>
        <dbReference type="ChEBI" id="CHEBI:83624"/>
        <dbReference type="EC" id="2.7.7.42"/>
    </reaction>
</comment>
<dbReference type="SUPFAM" id="SSF81301">
    <property type="entry name" value="Nucleotidyltransferase"/>
    <property type="match status" value="2"/>
</dbReference>
<organism evidence="10 11">
    <name type="scientific">Barrientosiimonas humi</name>
    <dbReference type="NCBI Taxonomy" id="999931"/>
    <lineage>
        <taxon>Bacteria</taxon>
        <taxon>Bacillati</taxon>
        <taxon>Actinomycetota</taxon>
        <taxon>Actinomycetes</taxon>
        <taxon>Micrococcales</taxon>
        <taxon>Dermacoccaceae</taxon>
        <taxon>Barrientosiimonas</taxon>
    </lineage>
</organism>
<dbReference type="PANTHER" id="PTHR30621">
    <property type="entry name" value="GLUTAMINE SYNTHETASE ADENYLYLTRANSFERASE"/>
    <property type="match status" value="1"/>
</dbReference>
<dbReference type="AlphaFoldDB" id="A0A542XCA7"/>
<dbReference type="Pfam" id="PF03710">
    <property type="entry name" value="GlnE"/>
    <property type="match status" value="2"/>
</dbReference>
<evidence type="ECO:0000256" key="1">
    <source>
        <dbReference type="ARBA" id="ARBA00022679"/>
    </source>
</evidence>
<evidence type="ECO:0000256" key="5">
    <source>
        <dbReference type="ARBA" id="ARBA00022842"/>
    </source>
</evidence>
<dbReference type="GO" id="GO:0005829">
    <property type="term" value="C:cytosol"/>
    <property type="evidence" value="ECO:0007669"/>
    <property type="project" value="TreeGrafter"/>
</dbReference>
<evidence type="ECO:0000256" key="6">
    <source>
        <dbReference type="ARBA" id="ARBA00023268"/>
    </source>
</evidence>
<dbReference type="Gene3D" id="3.30.460.10">
    <property type="entry name" value="Beta Polymerase, domain 2"/>
    <property type="match status" value="2"/>
</dbReference>
<dbReference type="InterPro" id="IPR023057">
    <property type="entry name" value="GlnE"/>
</dbReference>
<feature type="region of interest" description="Adenylyl transferase" evidence="7">
    <location>
        <begin position="496"/>
        <end position="1003"/>
    </location>
</feature>
<comment type="similarity">
    <text evidence="7">Belongs to the GlnE family.</text>
</comment>
<dbReference type="EMBL" id="VFOK01000001">
    <property type="protein sequence ID" value="TQL33467.1"/>
    <property type="molecule type" value="Genomic_DNA"/>
</dbReference>
<dbReference type="GO" id="GO:0047388">
    <property type="term" value="F:[glutamine synthetase]-adenylyl-L-tyrosine phosphorylase activity"/>
    <property type="evidence" value="ECO:0007669"/>
    <property type="project" value="UniProtKB-EC"/>
</dbReference>
<dbReference type="Gene3D" id="1.20.120.330">
    <property type="entry name" value="Nucleotidyltransferases domain 2"/>
    <property type="match status" value="2"/>
</dbReference>
<comment type="cofactor">
    <cofactor evidence="7">
        <name>Mg(2+)</name>
        <dbReference type="ChEBI" id="CHEBI:18420"/>
    </cofactor>
</comment>
<evidence type="ECO:0000313" key="11">
    <source>
        <dbReference type="Proteomes" id="UP000318336"/>
    </source>
</evidence>
<comment type="caution">
    <text evidence="10">The sequence shown here is derived from an EMBL/GenBank/DDBJ whole genome shotgun (WGS) entry which is preliminary data.</text>
</comment>
<evidence type="ECO:0000313" key="10">
    <source>
        <dbReference type="EMBL" id="TQL33467.1"/>
    </source>
</evidence>
<comment type="function">
    <text evidence="7">Involved in the regulation of glutamine synthetase GlnA, a key enzyme in the process to assimilate ammonia. When cellular nitrogen levels are high, the C-terminal adenylyl transferase (AT) inactivates GlnA by covalent transfer of an adenylyl group from ATP to specific tyrosine residue of GlnA, thus reducing its activity. Conversely, when nitrogen levels are low, the N-terminal adenylyl removase (AR) activates GlnA by removing the adenylyl group by phosphorolysis, increasing its activity. The regulatory region of GlnE binds the signal transduction protein PII (GlnB) which indicates the nitrogen status of the cell.</text>
</comment>
<dbReference type="GO" id="GO:0000820">
    <property type="term" value="P:regulation of glutamine family amino acid metabolic process"/>
    <property type="evidence" value="ECO:0007669"/>
    <property type="project" value="UniProtKB-UniRule"/>
</dbReference>